<gene>
    <name evidence="3" type="ORF">VP1G_09551</name>
</gene>
<sequence>MEPSSTSAPVKVVQSNYVQPNDYRNDGEGFMENSDASPEANQSEQTNLLQQMTQRIRKSEAENKRLLPDNPKAQPEDTAPLTIQVFHRLREYGMYRACLSEPDYELLEGKVILRGRLPIPDPKSYVMNKGNVGIVVYTSYSVSHQQGDIDEAMRNRQPLPKPTPARHMIVLISDTMRKAVTDLFDQWHNFRADYRWVKEECSLTSPFTWWYQHRRSNDIGQLSTAQARLVRILTDWIEANYGILNDLIDEQFRRRHVSHWSIEYLIRPGDVLVSTANQLPLGYVATSEPRLRSPNDKKGICYIQVRSCIYAGTYSTRKAELSIELGSDPETEEEEVDIKSLIVMPLRYASSENRDILLQRGKTFWKFRNRLDLEVEQLRDVTWNDQAFRSLVAEDDMKQLILALVNNQLDVDHGTDLIYNKMNGLIMLLHGSPGTGKTLTTESVAEIAKKPLYPVTCGNIGTQPAEVERYLNSVFHLSKIWDCVVLLEEAEVFLEQRTLQELNHNALVSVFLRALEYYEGILILTTNRVGTFDEAFKSRIQPSLRDERLHPKALGEHERIDFNDIELNTDELAEHPINGRQIRNSLTTGRQLAK</sequence>
<feature type="region of interest" description="Disordered" evidence="1">
    <location>
        <begin position="1"/>
        <end position="56"/>
    </location>
</feature>
<keyword evidence="4" id="KW-1185">Reference proteome</keyword>
<evidence type="ECO:0000259" key="2">
    <source>
        <dbReference type="SMART" id="SM00382"/>
    </source>
</evidence>
<dbReference type="Gene3D" id="3.40.50.300">
    <property type="entry name" value="P-loop containing nucleotide triphosphate hydrolases"/>
    <property type="match status" value="1"/>
</dbReference>
<feature type="domain" description="AAA+ ATPase" evidence="2">
    <location>
        <begin position="423"/>
        <end position="550"/>
    </location>
</feature>
<evidence type="ECO:0000313" key="3">
    <source>
        <dbReference type="EMBL" id="KUI62436.1"/>
    </source>
</evidence>
<dbReference type="Pfam" id="PF00004">
    <property type="entry name" value="AAA"/>
    <property type="match status" value="1"/>
</dbReference>
<feature type="compositionally biased region" description="Polar residues" evidence="1">
    <location>
        <begin position="1"/>
        <end position="19"/>
    </location>
</feature>
<dbReference type="GO" id="GO:0016887">
    <property type="term" value="F:ATP hydrolysis activity"/>
    <property type="evidence" value="ECO:0007669"/>
    <property type="project" value="InterPro"/>
</dbReference>
<reference evidence="4" key="1">
    <citation type="submission" date="2014-12" db="EMBL/GenBank/DDBJ databases">
        <title>Genome Sequence of Valsa Canker Pathogens Uncovers a Specific Adaption of Colonization on Woody Bark.</title>
        <authorList>
            <person name="Yin Z."/>
            <person name="Liu H."/>
            <person name="Gao X."/>
            <person name="Li Z."/>
            <person name="Song N."/>
            <person name="Ke X."/>
            <person name="Dai Q."/>
            <person name="Wu Y."/>
            <person name="Sun Y."/>
            <person name="Xu J.-R."/>
            <person name="Kang Z.K."/>
            <person name="Wang L."/>
            <person name="Huang L."/>
        </authorList>
    </citation>
    <scope>NUCLEOTIDE SEQUENCE [LARGE SCALE GENOMIC DNA]</scope>
    <source>
        <strain evidence="4">SXYL134</strain>
    </source>
</reference>
<dbReference type="AlphaFoldDB" id="A0A194VF89"/>
<dbReference type="PANTHER" id="PTHR46411">
    <property type="entry name" value="FAMILY ATPASE, PUTATIVE-RELATED"/>
    <property type="match status" value="1"/>
</dbReference>
<dbReference type="PANTHER" id="PTHR46411:SF2">
    <property type="entry name" value="AAA+ ATPASE DOMAIN-CONTAINING PROTEIN"/>
    <property type="match status" value="1"/>
</dbReference>
<accession>A0A194VF89</accession>
<protein>
    <recommendedName>
        <fullName evidence="2">AAA+ ATPase domain-containing protein</fullName>
    </recommendedName>
</protein>
<dbReference type="OrthoDB" id="10042665at2759"/>
<dbReference type="SUPFAM" id="SSF52540">
    <property type="entry name" value="P-loop containing nucleoside triphosphate hydrolases"/>
    <property type="match status" value="1"/>
</dbReference>
<evidence type="ECO:0000256" key="1">
    <source>
        <dbReference type="SAM" id="MobiDB-lite"/>
    </source>
</evidence>
<evidence type="ECO:0000313" key="4">
    <source>
        <dbReference type="Proteomes" id="UP000078576"/>
    </source>
</evidence>
<feature type="compositionally biased region" description="Polar residues" evidence="1">
    <location>
        <begin position="34"/>
        <end position="54"/>
    </location>
</feature>
<name>A0A194VF89_CYTMA</name>
<dbReference type="InterPro" id="IPR003593">
    <property type="entry name" value="AAA+_ATPase"/>
</dbReference>
<dbReference type="SMART" id="SM00382">
    <property type="entry name" value="AAA"/>
    <property type="match status" value="1"/>
</dbReference>
<dbReference type="EMBL" id="KN714812">
    <property type="protein sequence ID" value="KUI62436.1"/>
    <property type="molecule type" value="Genomic_DNA"/>
</dbReference>
<organism evidence="3 4">
    <name type="scientific">Cytospora mali</name>
    <name type="common">Apple Valsa canker fungus</name>
    <name type="synonym">Valsa mali</name>
    <dbReference type="NCBI Taxonomy" id="578113"/>
    <lineage>
        <taxon>Eukaryota</taxon>
        <taxon>Fungi</taxon>
        <taxon>Dikarya</taxon>
        <taxon>Ascomycota</taxon>
        <taxon>Pezizomycotina</taxon>
        <taxon>Sordariomycetes</taxon>
        <taxon>Sordariomycetidae</taxon>
        <taxon>Diaporthales</taxon>
        <taxon>Cytosporaceae</taxon>
        <taxon>Cytospora</taxon>
    </lineage>
</organism>
<dbReference type="Proteomes" id="UP000078576">
    <property type="component" value="Unassembled WGS sequence"/>
</dbReference>
<dbReference type="InterPro" id="IPR027417">
    <property type="entry name" value="P-loop_NTPase"/>
</dbReference>
<proteinExistence type="predicted"/>
<dbReference type="GO" id="GO:0005524">
    <property type="term" value="F:ATP binding"/>
    <property type="evidence" value="ECO:0007669"/>
    <property type="project" value="InterPro"/>
</dbReference>
<dbReference type="InterPro" id="IPR003959">
    <property type="entry name" value="ATPase_AAA_core"/>
</dbReference>